<evidence type="ECO:0000256" key="2">
    <source>
        <dbReference type="ARBA" id="ARBA00022452"/>
    </source>
</evidence>
<dbReference type="Pfam" id="PF01459">
    <property type="entry name" value="Porin_3"/>
    <property type="match status" value="1"/>
</dbReference>
<proteinExistence type="predicted"/>
<accession>A0ABD0QMA6</accession>
<comment type="caution">
    <text evidence="4">The sequence shown here is derived from an EMBL/GenBank/DDBJ whole genome shotgun (WGS) entry which is preliminary data.</text>
</comment>
<keyword evidence="5" id="KW-1185">Reference proteome</keyword>
<dbReference type="EMBL" id="JAMKFB020000008">
    <property type="protein sequence ID" value="KAL0187372.1"/>
    <property type="molecule type" value="Genomic_DNA"/>
</dbReference>
<name>A0ABD0QMA6_CIRMR</name>
<dbReference type="InterPro" id="IPR023614">
    <property type="entry name" value="Porin_dom_sf"/>
</dbReference>
<protein>
    <submittedName>
        <fullName evidence="4">Uncharacterized protein</fullName>
    </submittedName>
</protein>
<evidence type="ECO:0000256" key="1">
    <source>
        <dbReference type="ARBA" id="ARBA00004294"/>
    </source>
</evidence>
<comment type="subcellular location">
    <subcellularLocation>
        <location evidence="1">Mitochondrion outer membrane</location>
    </subcellularLocation>
</comment>
<dbReference type="Proteomes" id="UP001529510">
    <property type="component" value="Unassembled WGS sequence"/>
</dbReference>
<dbReference type="InterPro" id="IPR027246">
    <property type="entry name" value="Porin_Euk/Tom40"/>
</dbReference>
<feature type="non-terminal residue" evidence="4">
    <location>
        <position position="1"/>
    </location>
</feature>
<keyword evidence="2" id="KW-0472">Membrane</keyword>
<evidence type="ECO:0000313" key="4">
    <source>
        <dbReference type="EMBL" id="KAL0187372.1"/>
    </source>
</evidence>
<keyword evidence="2" id="KW-0812">Transmembrane</keyword>
<keyword evidence="3" id="KW-1000">Mitochondrion outer membrane</keyword>
<feature type="non-terminal residue" evidence="4">
    <location>
        <position position="51"/>
    </location>
</feature>
<dbReference type="Gene3D" id="2.40.160.10">
    <property type="entry name" value="Porin"/>
    <property type="match status" value="1"/>
</dbReference>
<evidence type="ECO:0000313" key="5">
    <source>
        <dbReference type="Proteomes" id="UP001529510"/>
    </source>
</evidence>
<evidence type="ECO:0000256" key="3">
    <source>
        <dbReference type="ARBA" id="ARBA00022787"/>
    </source>
</evidence>
<sequence length="51" mass="5520">EFSTGGSSNTDTGKAAGNLETKYKVNDLGLTLNQKWNTDNVLTTEVTLEDQ</sequence>
<organism evidence="4 5">
    <name type="scientific">Cirrhinus mrigala</name>
    <name type="common">Mrigala</name>
    <dbReference type="NCBI Taxonomy" id="683832"/>
    <lineage>
        <taxon>Eukaryota</taxon>
        <taxon>Metazoa</taxon>
        <taxon>Chordata</taxon>
        <taxon>Craniata</taxon>
        <taxon>Vertebrata</taxon>
        <taxon>Euteleostomi</taxon>
        <taxon>Actinopterygii</taxon>
        <taxon>Neopterygii</taxon>
        <taxon>Teleostei</taxon>
        <taxon>Ostariophysi</taxon>
        <taxon>Cypriniformes</taxon>
        <taxon>Cyprinidae</taxon>
        <taxon>Labeoninae</taxon>
        <taxon>Labeonini</taxon>
        <taxon>Cirrhinus</taxon>
    </lineage>
</organism>
<gene>
    <name evidence="4" type="ORF">M9458_019042</name>
</gene>
<keyword evidence="3" id="KW-0496">Mitochondrion</keyword>
<keyword evidence="2" id="KW-1134">Transmembrane beta strand</keyword>
<dbReference type="GO" id="GO:0005741">
    <property type="term" value="C:mitochondrial outer membrane"/>
    <property type="evidence" value="ECO:0007669"/>
    <property type="project" value="UniProtKB-SubCell"/>
</dbReference>
<dbReference type="AlphaFoldDB" id="A0ABD0QMA6"/>
<reference evidence="4 5" key="1">
    <citation type="submission" date="2024-05" db="EMBL/GenBank/DDBJ databases">
        <title>Genome sequencing and assembly of Indian major carp, Cirrhinus mrigala (Hamilton, 1822).</title>
        <authorList>
            <person name="Mohindra V."/>
            <person name="Chowdhury L.M."/>
            <person name="Lal K."/>
            <person name="Jena J.K."/>
        </authorList>
    </citation>
    <scope>NUCLEOTIDE SEQUENCE [LARGE SCALE GENOMIC DNA]</scope>
    <source>
        <strain evidence="4">CM1030</strain>
        <tissue evidence="4">Blood</tissue>
    </source>
</reference>